<dbReference type="Gene3D" id="3.10.450.50">
    <property type="match status" value="1"/>
</dbReference>
<accession>A0A6F8Y9S1</accession>
<feature type="domain" description="SnoaL-like" evidence="1">
    <location>
        <begin position="12"/>
        <end position="134"/>
    </location>
</feature>
<dbReference type="AlphaFoldDB" id="A0A6F8Y9S1"/>
<sequence>MTQRSIEERLDELESRAAIAALVAGYCEGVDHANVELFLRLWHEDASYLIPGGRGDFVGIDRIRESQEVIGRAWASTKHWTTNHTIAFDGPDRAAGRSDAFAVCEHHDGRVSLVSATYDDEYERRDGTWRFAKRLVTRWFVSDGQDIKLLEPF</sequence>
<dbReference type="EMBL" id="AP022871">
    <property type="protein sequence ID" value="BCB82817.1"/>
    <property type="molecule type" value="Genomic_DNA"/>
</dbReference>
<name>A0A6F8Y9S1_9ACTN</name>
<dbReference type="Pfam" id="PF13577">
    <property type="entry name" value="SnoaL_4"/>
    <property type="match status" value="1"/>
</dbReference>
<organism evidence="2 3">
    <name type="scientific">Phytohabitans suffuscus</name>
    <dbReference type="NCBI Taxonomy" id="624315"/>
    <lineage>
        <taxon>Bacteria</taxon>
        <taxon>Bacillati</taxon>
        <taxon>Actinomycetota</taxon>
        <taxon>Actinomycetes</taxon>
        <taxon>Micromonosporales</taxon>
        <taxon>Micromonosporaceae</taxon>
    </lineage>
</organism>
<evidence type="ECO:0000313" key="2">
    <source>
        <dbReference type="EMBL" id="BCB82817.1"/>
    </source>
</evidence>
<evidence type="ECO:0000313" key="3">
    <source>
        <dbReference type="Proteomes" id="UP000503011"/>
    </source>
</evidence>
<gene>
    <name evidence="2" type="ORF">Psuf_001300</name>
</gene>
<reference evidence="2 3" key="2">
    <citation type="submission" date="2020-03" db="EMBL/GenBank/DDBJ databases">
        <authorList>
            <person name="Ichikawa N."/>
            <person name="Kimura A."/>
            <person name="Kitahashi Y."/>
            <person name="Uohara A."/>
        </authorList>
    </citation>
    <scope>NUCLEOTIDE SEQUENCE [LARGE SCALE GENOMIC DNA]</scope>
    <source>
        <strain evidence="2 3">NBRC 105367</strain>
    </source>
</reference>
<dbReference type="CDD" id="cd00531">
    <property type="entry name" value="NTF2_like"/>
    <property type="match status" value="1"/>
</dbReference>
<dbReference type="SUPFAM" id="SSF54427">
    <property type="entry name" value="NTF2-like"/>
    <property type="match status" value="1"/>
</dbReference>
<dbReference type="RefSeq" id="WP_173152569.1">
    <property type="nucleotide sequence ID" value="NZ_AP022871.1"/>
</dbReference>
<dbReference type="InterPro" id="IPR032710">
    <property type="entry name" value="NTF2-like_dom_sf"/>
</dbReference>
<proteinExistence type="predicted"/>
<dbReference type="Proteomes" id="UP000503011">
    <property type="component" value="Chromosome"/>
</dbReference>
<protein>
    <recommendedName>
        <fullName evidence="1">SnoaL-like domain-containing protein</fullName>
    </recommendedName>
</protein>
<dbReference type="InterPro" id="IPR037401">
    <property type="entry name" value="SnoaL-like"/>
</dbReference>
<reference evidence="2 3" key="1">
    <citation type="submission" date="2020-03" db="EMBL/GenBank/DDBJ databases">
        <title>Whole genome shotgun sequence of Phytohabitans suffuscus NBRC 105367.</title>
        <authorList>
            <person name="Komaki H."/>
            <person name="Tamura T."/>
        </authorList>
    </citation>
    <scope>NUCLEOTIDE SEQUENCE [LARGE SCALE GENOMIC DNA]</scope>
    <source>
        <strain evidence="2 3">NBRC 105367</strain>
    </source>
</reference>
<dbReference type="KEGG" id="psuu:Psuf_001300"/>
<evidence type="ECO:0000259" key="1">
    <source>
        <dbReference type="Pfam" id="PF13577"/>
    </source>
</evidence>
<keyword evidence="3" id="KW-1185">Reference proteome</keyword>